<organism evidence="2 3">
    <name type="scientific">Halorubellus litoreus</name>
    <dbReference type="NCBI Taxonomy" id="755308"/>
    <lineage>
        <taxon>Archaea</taxon>
        <taxon>Methanobacteriati</taxon>
        <taxon>Methanobacteriota</taxon>
        <taxon>Stenosarchaea group</taxon>
        <taxon>Halobacteria</taxon>
        <taxon>Halobacteriales</taxon>
        <taxon>Halorubellaceae</taxon>
        <taxon>Halorubellus</taxon>
    </lineage>
</organism>
<dbReference type="AlphaFoldDB" id="A0ABD5VMP3"/>
<dbReference type="InterPro" id="IPR050144">
    <property type="entry name" value="AAE_transporter"/>
</dbReference>
<dbReference type="Gene3D" id="3.30.70.1450">
    <property type="entry name" value="Regulator of K+ conductance, C-terminal domain"/>
    <property type="match status" value="1"/>
</dbReference>
<evidence type="ECO:0000313" key="3">
    <source>
        <dbReference type="Proteomes" id="UP001596395"/>
    </source>
</evidence>
<dbReference type="EMBL" id="JBHSXN010000005">
    <property type="protein sequence ID" value="MFC6955301.1"/>
    <property type="molecule type" value="Genomic_DNA"/>
</dbReference>
<dbReference type="Pfam" id="PF25991">
    <property type="entry name" value="KhtT_N"/>
    <property type="match status" value="1"/>
</dbReference>
<evidence type="ECO:0000259" key="1">
    <source>
        <dbReference type="PROSITE" id="PS51202"/>
    </source>
</evidence>
<dbReference type="PROSITE" id="PS51202">
    <property type="entry name" value="RCK_C"/>
    <property type="match status" value="1"/>
</dbReference>
<dbReference type="PANTHER" id="PTHR30445:SF8">
    <property type="entry name" value="K(+)_H(+) ANTIPORTER SUBUNIT KHTT"/>
    <property type="match status" value="1"/>
</dbReference>
<dbReference type="InterPro" id="IPR036721">
    <property type="entry name" value="RCK_C_sf"/>
</dbReference>
<dbReference type="RefSeq" id="WP_336352228.1">
    <property type="nucleotide sequence ID" value="NZ_JAZAQL010000005.1"/>
</dbReference>
<accession>A0ABD5VMP3</accession>
<protein>
    <submittedName>
        <fullName evidence="2">Cation:proton antiporter regulatory subunit</fullName>
    </submittedName>
</protein>
<reference evidence="2 3" key="1">
    <citation type="journal article" date="2019" name="Int. J. Syst. Evol. Microbiol.">
        <title>The Global Catalogue of Microorganisms (GCM) 10K type strain sequencing project: providing services to taxonomists for standard genome sequencing and annotation.</title>
        <authorList>
            <consortium name="The Broad Institute Genomics Platform"/>
            <consortium name="The Broad Institute Genome Sequencing Center for Infectious Disease"/>
            <person name="Wu L."/>
            <person name="Ma J."/>
        </authorList>
    </citation>
    <scope>NUCLEOTIDE SEQUENCE [LARGE SCALE GENOMIC DNA]</scope>
    <source>
        <strain evidence="2 3">GX26</strain>
    </source>
</reference>
<sequence length="160" mass="17142">MTVYETDVPGVGRKFELEVGDESRLVVLLHHDGRRELFVRERPEADSERVADLTGEQARKLGAVLGGAYFQPVEFSNTSVPLGDAIIEWVTIPEGSPVEDVTLADSNLRDATGASVIAVQRGPDTIANPDADTTLNAGDVLVALGTRDEHAELESFVTAA</sequence>
<dbReference type="PIRSF" id="PIRSF005028">
    <property type="entry name" value="KhtT"/>
    <property type="match status" value="1"/>
</dbReference>
<feature type="domain" description="RCK C-terminal" evidence="1">
    <location>
        <begin position="75"/>
        <end position="159"/>
    </location>
</feature>
<proteinExistence type="predicted"/>
<name>A0ABD5VMP3_9EURY</name>
<dbReference type="Pfam" id="PF02080">
    <property type="entry name" value="TrkA_C"/>
    <property type="match status" value="1"/>
</dbReference>
<gene>
    <name evidence="2" type="ORF">ACFQGB_20765</name>
</gene>
<keyword evidence="3" id="KW-1185">Reference proteome</keyword>
<comment type="caution">
    <text evidence="2">The sequence shown here is derived from an EMBL/GenBank/DDBJ whole genome shotgun (WGS) entry which is preliminary data.</text>
</comment>
<dbReference type="Proteomes" id="UP001596395">
    <property type="component" value="Unassembled WGS sequence"/>
</dbReference>
<dbReference type="InterPro" id="IPR006037">
    <property type="entry name" value="RCK_C"/>
</dbReference>
<dbReference type="InterPro" id="IPR026278">
    <property type="entry name" value="KhtT"/>
</dbReference>
<dbReference type="PANTHER" id="PTHR30445">
    <property type="entry name" value="K(+)_H(+) ANTIPORTER SUBUNIT KHTT"/>
    <property type="match status" value="1"/>
</dbReference>
<dbReference type="InterPro" id="IPR058776">
    <property type="entry name" value="KhtT-like_N"/>
</dbReference>
<dbReference type="SUPFAM" id="SSF116726">
    <property type="entry name" value="TrkA C-terminal domain-like"/>
    <property type="match status" value="1"/>
</dbReference>
<evidence type="ECO:0000313" key="2">
    <source>
        <dbReference type="EMBL" id="MFC6955301.1"/>
    </source>
</evidence>